<evidence type="ECO:0000256" key="1">
    <source>
        <dbReference type="SAM" id="Phobius"/>
    </source>
</evidence>
<proteinExistence type="predicted"/>
<dbReference type="AlphaFoldDB" id="A0A3A5M741"/>
<feature type="transmembrane region" description="Helical" evidence="1">
    <location>
        <begin position="221"/>
        <end position="242"/>
    </location>
</feature>
<keyword evidence="1" id="KW-0472">Membrane</keyword>
<keyword evidence="3" id="KW-1185">Reference proteome</keyword>
<evidence type="ECO:0000313" key="3">
    <source>
        <dbReference type="Proteomes" id="UP000272560"/>
    </source>
</evidence>
<evidence type="ECO:0000313" key="2">
    <source>
        <dbReference type="EMBL" id="RJT79863.1"/>
    </source>
</evidence>
<protein>
    <submittedName>
        <fullName evidence="2">Uncharacterized protein</fullName>
    </submittedName>
</protein>
<dbReference type="RefSeq" id="WP_120148510.1">
    <property type="nucleotide sequence ID" value="NZ_QZVT01000004.1"/>
</dbReference>
<dbReference type="Proteomes" id="UP000272560">
    <property type="component" value="Unassembled WGS sequence"/>
</dbReference>
<name>A0A3A5M741_9MICC</name>
<dbReference type="EMBL" id="QZVT01000004">
    <property type="protein sequence ID" value="RJT79863.1"/>
    <property type="molecule type" value="Genomic_DNA"/>
</dbReference>
<sequence>MRITDGPTRNALHDDAYRYAFRRSLSARLSSVAAVDAVEAVDAVSTGDISERTTLGTDAASRHLQLIAAARASLERYLPPSLPPRIRGNSSLQATLAALPPSERELLLLRYWDRLGAEDAGRAAGEDAGQLPSVLAACVRLLSPPVGSPADFVVVLESADPALSVTRDELERSRRALPSRPGIGPAAKLAGVTSFAPQKEFPDPGRMRDDSQGPVQGGRKLQAIIGAVCLVALVVALATALIPRTEPGPAGELERLYELADVVAVLSASSVEPTLVSNEVRMRQSASVIQIVKGQEEENPLIVDVTGRSTLERPYSRNFFPPHQIMFLTRGQDGILAPIEGEGSVLTLSDLRTPEVTTTAGDPVPMPAELRAAIDALPEDQLTLATSGQAPGSLDADSIIGIRPDEGRDTQNLPGDLLGTFRAEYEDNDACFIFDFNGRTVLIRWPEGFSAYYRERSDADGDSAADAHILTVLNERGYPYVDHNRQTPFIRGVPTGERGACLGQELEVWDIAVAPASTLLFY</sequence>
<organism evidence="2 3">
    <name type="scientific">Arthrobacter cheniae</name>
    <dbReference type="NCBI Taxonomy" id="1258888"/>
    <lineage>
        <taxon>Bacteria</taxon>
        <taxon>Bacillati</taxon>
        <taxon>Actinomycetota</taxon>
        <taxon>Actinomycetes</taxon>
        <taxon>Micrococcales</taxon>
        <taxon>Micrococcaceae</taxon>
        <taxon>Arthrobacter</taxon>
    </lineage>
</organism>
<dbReference type="OrthoDB" id="3747638at2"/>
<reference evidence="2 3" key="1">
    <citation type="submission" date="2018-09" db="EMBL/GenBank/DDBJ databases">
        <title>Novel species of Arthrobacter.</title>
        <authorList>
            <person name="Liu Q."/>
            <person name="Xin Y.-H."/>
        </authorList>
    </citation>
    <scope>NUCLEOTIDE SEQUENCE [LARGE SCALE GENOMIC DNA]</scope>
    <source>
        <strain evidence="2 3">Hz2</strain>
    </source>
</reference>
<comment type="caution">
    <text evidence="2">The sequence shown here is derived from an EMBL/GenBank/DDBJ whole genome shotgun (WGS) entry which is preliminary data.</text>
</comment>
<keyword evidence="1" id="KW-0812">Transmembrane</keyword>
<gene>
    <name evidence="2" type="ORF">D6T63_08040</name>
</gene>
<accession>A0A3A5M741</accession>
<keyword evidence="1" id="KW-1133">Transmembrane helix</keyword>